<keyword evidence="1 7" id="KW-0436">Ligase</keyword>
<evidence type="ECO:0000256" key="2">
    <source>
        <dbReference type="ARBA" id="ARBA00022741"/>
    </source>
</evidence>
<dbReference type="Gene3D" id="3.30.930.10">
    <property type="entry name" value="Bira Bifunctional Protein, Domain 2"/>
    <property type="match status" value="1"/>
</dbReference>
<evidence type="ECO:0000313" key="7">
    <source>
        <dbReference type="EMBL" id="WDZ86832.1"/>
    </source>
</evidence>
<dbReference type="InterPro" id="IPR008988">
    <property type="entry name" value="Transcriptional_repressor_C"/>
</dbReference>
<dbReference type="SUPFAM" id="SSF50037">
    <property type="entry name" value="C-terminal domain of transcriptional repressors"/>
    <property type="match status" value="1"/>
</dbReference>
<reference evidence="7 8" key="1">
    <citation type="submission" date="2023-02" db="EMBL/GenBank/DDBJ databases">
        <authorList>
            <person name="Mo P."/>
        </authorList>
    </citation>
    <scope>NUCLEOTIDE SEQUENCE [LARGE SCALE GENOMIC DNA]</scope>
    <source>
        <strain evidence="7 8">HUAS 3</strain>
    </source>
</reference>
<dbReference type="EC" id="6.3.4.15" evidence="5"/>
<keyword evidence="3" id="KW-0067">ATP-binding</keyword>
<organism evidence="7 8">
    <name type="scientific">Micromonospora cathayae</name>
    <dbReference type="NCBI Taxonomy" id="3028804"/>
    <lineage>
        <taxon>Bacteria</taxon>
        <taxon>Bacillati</taxon>
        <taxon>Actinomycetota</taxon>
        <taxon>Actinomycetes</taxon>
        <taxon>Micromonosporales</taxon>
        <taxon>Micromonosporaceae</taxon>
        <taxon>Micromonospora</taxon>
    </lineage>
</organism>
<dbReference type="InterPro" id="IPR003142">
    <property type="entry name" value="BPL_C"/>
</dbReference>
<dbReference type="GO" id="GO:0004077">
    <property type="term" value="F:biotin--[biotin carboxyl-carrier protein] ligase activity"/>
    <property type="evidence" value="ECO:0007669"/>
    <property type="project" value="UniProtKB-EC"/>
</dbReference>
<feature type="domain" description="BPL/LPL catalytic" evidence="6">
    <location>
        <begin position="32"/>
        <end position="251"/>
    </location>
</feature>
<evidence type="ECO:0000256" key="4">
    <source>
        <dbReference type="ARBA" id="ARBA00023267"/>
    </source>
</evidence>
<dbReference type="Pfam" id="PF02237">
    <property type="entry name" value="BPL_C"/>
    <property type="match status" value="1"/>
</dbReference>
<name>A0ABY7ZXL8_9ACTN</name>
<dbReference type="InterPro" id="IPR004143">
    <property type="entry name" value="BPL_LPL_catalytic"/>
</dbReference>
<dbReference type="RefSeq" id="WP_275033695.1">
    <property type="nucleotide sequence ID" value="NZ_CP118615.1"/>
</dbReference>
<dbReference type="PROSITE" id="PS51733">
    <property type="entry name" value="BPL_LPL_CATALYTIC"/>
    <property type="match status" value="1"/>
</dbReference>
<dbReference type="Gene3D" id="2.30.30.100">
    <property type="match status" value="1"/>
</dbReference>
<dbReference type="PANTHER" id="PTHR12835">
    <property type="entry name" value="BIOTIN PROTEIN LIGASE"/>
    <property type="match status" value="1"/>
</dbReference>
<dbReference type="Pfam" id="PF03099">
    <property type="entry name" value="BPL_LplA_LipB"/>
    <property type="match status" value="1"/>
</dbReference>
<keyword evidence="4" id="KW-0092">Biotin</keyword>
<evidence type="ECO:0000256" key="1">
    <source>
        <dbReference type="ARBA" id="ARBA00022598"/>
    </source>
</evidence>
<keyword evidence="8" id="KW-1185">Reference proteome</keyword>
<sequence>MPGSPYTDLDRPPLDAARLRRALVAPSGPWQRLELKVETESTNADVAEAARDGEPEGLVVVAERQTAGRGRRGRVWQSPPRAGIATSVLLRPGEADRERGWSPVPTTGYGWLPLLAGVALVEAVARLAELDARLKWPNDLLVDDAKCAGILAEAVPGGAVPGGSVAGGAVPAGAVAGGVVAGGAVSGGASSRPSAVVLGIGLNVTLRADELPDNPTGLPATSLQLAGAATDRDPLLRALLRAVADWYARWRDAGGDAVGSGLRDAYLAACATVGRPVRVFLPAGTELTGTATGVDADGQLLVDTAAGERRLAAGDVLHLR</sequence>
<dbReference type="CDD" id="cd16442">
    <property type="entry name" value="BPL"/>
    <property type="match status" value="1"/>
</dbReference>
<dbReference type="SUPFAM" id="SSF55681">
    <property type="entry name" value="Class II aaRS and biotin synthetases"/>
    <property type="match status" value="1"/>
</dbReference>
<accession>A0ABY7ZXL8</accession>
<proteinExistence type="predicted"/>
<evidence type="ECO:0000256" key="3">
    <source>
        <dbReference type="ARBA" id="ARBA00022840"/>
    </source>
</evidence>
<dbReference type="Proteomes" id="UP001219605">
    <property type="component" value="Chromosome"/>
</dbReference>
<evidence type="ECO:0000256" key="5">
    <source>
        <dbReference type="ARBA" id="ARBA00024227"/>
    </source>
</evidence>
<gene>
    <name evidence="7" type="ORF">PVK37_10755</name>
</gene>
<dbReference type="InterPro" id="IPR045864">
    <property type="entry name" value="aa-tRNA-synth_II/BPL/LPL"/>
</dbReference>
<evidence type="ECO:0000313" key="8">
    <source>
        <dbReference type="Proteomes" id="UP001219605"/>
    </source>
</evidence>
<dbReference type="EMBL" id="CP118615">
    <property type="protein sequence ID" value="WDZ86832.1"/>
    <property type="molecule type" value="Genomic_DNA"/>
</dbReference>
<evidence type="ECO:0000259" key="6">
    <source>
        <dbReference type="PROSITE" id="PS51733"/>
    </source>
</evidence>
<dbReference type="NCBIfam" id="TIGR00121">
    <property type="entry name" value="birA_ligase"/>
    <property type="match status" value="1"/>
</dbReference>
<dbReference type="InterPro" id="IPR004408">
    <property type="entry name" value="Biotin_CoA_COase_ligase"/>
</dbReference>
<dbReference type="PANTHER" id="PTHR12835:SF5">
    <property type="entry name" value="BIOTIN--PROTEIN LIGASE"/>
    <property type="match status" value="1"/>
</dbReference>
<protein>
    <recommendedName>
        <fullName evidence="5">biotin--[biotin carboxyl-carrier protein] ligase</fullName>
        <ecNumber evidence="5">6.3.4.15</ecNumber>
    </recommendedName>
</protein>
<keyword evidence="2" id="KW-0547">Nucleotide-binding</keyword>